<organism evidence="2">
    <name type="scientific">Fonticula alba</name>
    <name type="common">Slime mold</name>
    <dbReference type="NCBI Taxonomy" id="691883"/>
    <lineage>
        <taxon>Eukaryota</taxon>
        <taxon>Rotosphaerida</taxon>
        <taxon>Fonticulaceae</taxon>
        <taxon>Fonticula</taxon>
    </lineage>
</organism>
<evidence type="ECO:0000259" key="1">
    <source>
        <dbReference type="SMART" id="SM01017"/>
    </source>
</evidence>
<dbReference type="AlphaFoldDB" id="A0A058Z4T9"/>
<dbReference type="GO" id="GO:0015031">
    <property type="term" value="P:protein transport"/>
    <property type="evidence" value="ECO:0007669"/>
    <property type="project" value="TreeGrafter"/>
</dbReference>
<dbReference type="OrthoDB" id="7785529at2759"/>
<dbReference type="Pfam" id="PF00339">
    <property type="entry name" value="Arrestin_N"/>
    <property type="match status" value="1"/>
</dbReference>
<feature type="domain" description="Arrestin C-terminal-like" evidence="1">
    <location>
        <begin position="192"/>
        <end position="320"/>
    </location>
</feature>
<dbReference type="InterPro" id="IPR050357">
    <property type="entry name" value="Arrestin_domain-protein"/>
</dbReference>
<evidence type="ECO:0000313" key="3">
    <source>
        <dbReference type="Proteomes" id="UP000030693"/>
    </source>
</evidence>
<keyword evidence="3" id="KW-1185">Reference proteome</keyword>
<dbReference type="SMART" id="SM01017">
    <property type="entry name" value="Arrestin_C"/>
    <property type="match status" value="1"/>
</dbReference>
<dbReference type="EMBL" id="KB932206">
    <property type="protein sequence ID" value="KCV69290.1"/>
    <property type="molecule type" value="Genomic_DNA"/>
</dbReference>
<accession>A0A058Z4T9</accession>
<proteinExistence type="predicted"/>
<dbReference type="InterPro" id="IPR014752">
    <property type="entry name" value="Arrestin-like_C"/>
</dbReference>
<dbReference type="PANTHER" id="PTHR11188:SF17">
    <property type="entry name" value="FI21816P1"/>
    <property type="match status" value="1"/>
</dbReference>
<dbReference type="Gene3D" id="2.60.40.640">
    <property type="match status" value="2"/>
</dbReference>
<dbReference type="PANTHER" id="PTHR11188">
    <property type="entry name" value="ARRESTIN DOMAIN CONTAINING PROTEIN"/>
    <property type="match status" value="1"/>
</dbReference>
<dbReference type="InterPro" id="IPR011022">
    <property type="entry name" value="Arrestin_C-like"/>
</dbReference>
<name>A0A058Z4T9_FONAL</name>
<sequence length="342" mass="37964">MFRAFAAAFFHDGSSIRLTVDKPYYVSGETIQGTAELDARSFLHTHTISIRWHGYERSFIREMSGTVNSEHPRSLLRNEIQIGNHYYRLHSSRHSFFDQTIVIAHPSGGLQPGLHVFPFTFTLPQGLPGVFFTRGTGSFEERYSAAISYEAIVTAEGNHPRFQDTSSIIINENIVRQIAPVNVKVDKSFIFSSKRLYMDATLPKSVYSPGETLSAVVKVNNESKRRVDKLKVILFRTVTICAGSARKTITTEIYRNVFNTPIEPASTASADLTFTVPESVQGTASGNLITSNYTITVECDIKMAFDLVARVPVAIALLPIPSATAPPDYSYVYSGMADATWE</sequence>
<dbReference type="RefSeq" id="XP_009495855.1">
    <property type="nucleotide sequence ID" value="XM_009497580.1"/>
</dbReference>
<dbReference type="Proteomes" id="UP000030693">
    <property type="component" value="Unassembled WGS sequence"/>
</dbReference>
<dbReference type="GO" id="GO:0005737">
    <property type="term" value="C:cytoplasm"/>
    <property type="evidence" value="ECO:0007669"/>
    <property type="project" value="TreeGrafter"/>
</dbReference>
<dbReference type="STRING" id="691883.A0A058Z4T9"/>
<dbReference type="SUPFAM" id="SSF81296">
    <property type="entry name" value="E set domains"/>
    <property type="match status" value="2"/>
</dbReference>
<evidence type="ECO:0000313" key="2">
    <source>
        <dbReference type="EMBL" id="KCV69290.1"/>
    </source>
</evidence>
<protein>
    <recommendedName>
        <fullName evidence="1">Arrestin C-terminal-like domain-containing protein</fullName>
    </recommendedName>
</protein>
<reference evidence="2" key="1">
    <citation type="submission" date="2013-04" db="EMBL/GenBank/DDBJ databases">
        <title>The Genome Sequence of Fonticula alba ATCC 38817.</title>
        <authorList>
            <consortium name="The Broad Institute Genomics Platform"/>
            <person name="Russ C."/>
            <person name="Cuomo C."/>
            <person name="Burger G."/>
            <person name="Gray M.W."/>
            <person name="Holland P.W.H."/>
            <person name="King N."/>
            <person name="Lang F.B.F."/>
            <person name="Roger A.J."/>
            <person name="Ruiz-Trillo I."/>
            <person name="Brown M."/>
            <person name="Walker B."/>
            <person name="Young S."/>
            <person name="Zeng Q."/>
            <person name="Gargeya S."/>
            <person name="Fitzgerald M."/>
            <person name="Haas B."/>
            <person name="Abouelleil A."/>
            <person name="Allen A.W."/>
            <person name="Alvarado L."/>
            <person name="Arachchi H.M."/>
            <person name="Berlin A.M."/>
            <person name="Chapman S.B."/>
            <person name="Gainer-Dewar J."/>
            <person name="Goldberg J."/>
            <person name="Griggs A."/>
            <person name="Gujja S."/>
            <person name="Hansen M."/>
            <person name="Howarth C."/>
            <person name="Imamovic A."/>
            <person name="Ireland A."/>
            <person name="Larimer J."/>
            <person name="McCowan C."/>
            <person name="Murphy C."/>
            <person name="Pearson M."/>
            <person name="Poon T.W."/>
            <person name="Priest M."/>
            <person name="Roberts A."/>
            <person name="Saif S."/>
            <person name="Shea T."/>
            <person name="Sisk P."/>
            <person name="Sykes S."/>
            <person name="Wortman J."/>
            <person name="Nusbaum C."/>
            <person name="Birren B."/>
        </authorList>
    </citation>
    <scope>NUCLEOTIDE SEQUENCE [LARGE SCALE GENOMIC DNA]</scope>
    <source>
        <strain evidence="2">ATCC 38817</strain>
    </source>
</reference>
<dbReference type="InterPro" id="IPR014756">
    <property type="entry name" value="Ig_E-set"/>
</dbReference>
<dbReference type="OMA" id="QSYSERM"/>
<dbReference type="GeneID" id="20528449"/>
<gene>
    <name evidence="2" type="ORF">H696_03724</name>
</gene>
<dbReference type="eggNOG" id="KOG3780">
    <property type="taxonomic scope" value="Eukaryota"/>
</dbReference>
<dbReference type="Pfam" id="PF02752">
    <property type="entry name" value="Arrestin_C"/>
    <property type="match status" value="1"/>
</dbReference>
<dbReference type="InterPro" id="IPR011021">
    <property type="entry name" value="Arrestin-like_N"/>
</dbReference>